<dbReference type="EMBL" id="FOKG01000001">
    <property type="protein sequence ID" value="SFA78310.1"/>
    <property type="molecule type" value="Genomic_DNA"/>
</dbReference>
<dbReference type="Proteomes" id="UP000243799">
    <property type="component" value="Unassembled WGS sequence"/>
</dbReference>
<dbReference type="OrthoDB" id="9132139at2"/>
<reference evidence="3" key="1">
    <citation type="submission" date="2016-10" db="EMBL/GenBank/DDBJ databases">
        <authorList>
            <person name="Varghese N."/>
            <person name="Submissions S."/>
        </authorList>
    </citation>
    <scope>NUCLEOTIDE SEQUENCE [LARGE SCALE GENOMIC DNA]</scope>
    <source>
        <strain evidence="3">CGMCC 4.3568</strain>
    </source>
</reference>
<dbReference type="STRING" id="490629.SAMN05216266_101401"/>
<dbReference type="SUPFAM" id="SSF55729">
    <property type="entry name" value="Acyl-CoA N-acyltransferases (Nat)"/>
    <property type="match status" value="1"/>
</dbReference>
<evidence type="ECO:0000313" key="3">
    <source>
        <dbReference type="Proteomes" id="UP000243799"/>
    </source>
</evidence>
<organism evidence="2 3">
    <name type="scientific">Amycolatopsis marina</name>
    <dbReference type="NCBI Taxonomy" id="490629"/>
    <lineage>
        <taxon>Bacteria</taxon>
        <taxon>Bacillati</taxon>
        <taxon>Actinomycetota</taxon>
        <taxon>Actinomycetes</taxon>
        <taxon>Pseudonocardiales</taxon>
        <taxon>Pseudonocardiaceae</taxon>
        <taxon>Amycolatopsis</taxon>
    </lineage>
</organism>
<keyword evidence="3" id="KW-1185">Reference proteome</keyword>
<dbReference type="PROSITE" id="PS51186">
    <property type="entry name" value="GNAT"/>
    <property type="match status" value="1"/>
</dbReference>
<dbReference type="RefSeq" id="WP_091668502.1">
    <property type="nucleotide sequence ID" value="NZ_FOKG01000001.1"/>
</dbReference>
<dbReference type="Gene3D" id="3.40.630.30">
    <property type="match status" value="1"/>
</dbReference>
<dbReference type="PANTHER" id="PTHR43792">
    <property type="entry name" value="GNAT FAMILY, PUTATIVE (AFU_ORTHOLOGUE AFUA_3G00765)-RELATED-RELATED"/>
    <property type="match status" value="1"/>
</dbReference>
<gene>
    <name evidence="2" type="ORF">SAMN05216266_101401</name>
</gene>
<dbReference type="InterPro" id="IPR000182">
    <property type="entry name" value="GNAT_dom"/>
</dbReference>
<evidence type="ECO:0000313" key="2">
    <source>
        <dbReference type="EMBL" id="SFA78310.1"/>
    </source>
</evidence>
<keyword evidence="2" id="KW-0808">Transferase</keyword>
<proteinExistence type="predicted"/>
<dbReference type="InterPro" id="IPR051531">
    <property type="entry name" value="N-acetyltransferase"/>
</dbReference>
<dbReference type="InterPro" id="IPR016181">
    <property type="entry name" value="Acyl_CoA_acyltransferase"/>
</dbReference>
<sequence length="187" mass="21524">MLRPVYPLQTSRLNLRPFTPSDVADTHAIHSRPDVVRYLYWDVRSEDEVREMVERRMDNVRIEQENDALVLAVERKDTGQLIGDVLLQLNSQANQQGEVGYVFHPDHHGQGFAREAAVEMLRLGFEELQLHRIIGRCDARNTASSGLLKRLGMRHEATLVENEIVKGEWCSEAVYAMLRTEWANSRT</sequence>
<name>A0A1I0VR00_9PSEU</name>
<dbReference type="GO" id="GO:0016747">
    <property type="term" value="F:acyltransferase activity, transferring groups other than amino-acyl groups"/>
    <property type="evidence" value="ECO:0007669"/>
    <property type="project" value="InterPro"/>
</dbReference>
<feature type="domain" description="N-acetyltransferase" evidence="1">
    <location>
        <begin position="13"/>
        <end position="181"/>
    </location>
</feature>
<dbReference type="Pfam" id="PF13302">
    <property type="entry name" value="Acetyltransf_3"/>
    <property type="match status" value="1"/>
</dbReference>
<protein>
    <submittedName>
        <fullName evidence="2">Protein N-acetyltransferase, RimJ/RimL family</fullName>
    </submittedName>
</protein>
<accession>A0A1I0VR00</accession>
<evidence type="ECO:0000259" key="1">
    <source>
        <dbReference type="PROSITE" id="PS51186"/>
    </source>
</evidence>
<dbReference type="AlphaFoldDB" id="A0A1I0VR00"/>